<reference evidence="9 10" key="1">
    <citation type="journal article" date="2020" name="ISME J.">
        <title>Comparative genomics reveals insights into cyanobacterial evolution and habitat adaptation.</title>
        <authorList>
            <person name="Chen M.Y."/>
            <person name="Teng W.K."/>
            <person name="Zhao L."/>
            <person name="Hu C.X."/>
            <person name="Zhou Y.K."/>
            <person name="Han B.P."/>
            <person name="Song L.R."/>
            <person name="Shu W.S."/>
        </authorList>
    </citation>
    <scope>NUCLEOTIDE SEQUENCE [LARGE SCALE GENOMIC DNA]</scope>
    <source>
        <strain evidence="9 10">FACHB-260</strain>
    </source>
</reference>
<dbReference type="PRINTS" id="PR00344">
    <property type="entry name" value="BCTRLSENSOR"/>
</dbReference>
<keyword evidence="5" id="KW-0902">Two-component regulatory system</keyword>
<dbReference type="InterPro" id="IPR027417">
    <property type="entry name" value="P-loop_NTPase"/>
</dbReference>
<accession>A0ABR8CQW6</accession>
<dbReference type="RefSeq" id="WP_190407622.1">
    <property type="nucleotide sequence ID" value="NZ_JACJRF010000021.1"/>
</dbReference>
<dbReference type="PANTHER" id="PTHR43642:SF1">
    <property type="entry name" value="HYBRID SIGNAL TRANSDUCTION HISTIDINE KINASE G"/>
    <property type="match status" value="1"/>
</dbReference>
<dbReference type="EMBL" id="JACJRF010000021">
    <property type="protein sequence ID" value="MBD2345176.1"/>
    <property type="molecule type" value="Genomic_DNA"/>
</dbReference>
<dbReference type="SUPFAM" id="SSF55781">
    <property type="entry name" value="GAF domain-like"/>
    <property type="match status" value="1"/>
</dbReference>
<dbReference type="InterPro" id="IPR008271">
    <property type="entry name" value="Ser/Thr_kinase_AS"/>
</dbReference>
<comment type="catalytic activity">
    <reaction evidence="1">
        <text>ATP + protein L-histidine = ADP + protein N-phospho-L-histidine.</text>
        <dbReference type="EC" id="2.7.13.3"/>
    </reaction>
</comment>
<dbReference type="EC" id="2.7.13.3" evidence="2"/>
<dbReference type="Pfam" id="PF01590">
    <property type="entry name" value="GAF"/>
    <property type="match status" value="1"/>
</dbReference>
<dbReference type="Pfam" id="PF00069">
    <property type="entry name" value="Pkinase"/>
    <property type="match status" value="1"/>
</dbReference>
<dbReference type="InterPro" id="IPR003018">
    <property type="entry name" value="GAF"/>
</dbReference>
<dbReference type="CDD" id="cd00082">
    <property type="entry name" value="HisKA"/>
    <property type="match status" value="1"/>
</dbReference>
<keyword evidence="3" id="KW-0597">Phosphoprotein</keyword>
<evidence type="ECO:0000256" key="2">
    <source>
        <dbReference type="ARBA" id="ARBA00012438"/>
    </source>
</evidence>
<dbReference type="SUPFAM" id="SSF55874">
    <property type="entry name" value="ATPase domain of HSP90 chaperone/DNA topoisomerase II/histidine kinase"/>
    <property type="match status" value="1"/>
</dbReference>
<evidence type="ECO:0000256" key="4">
    <source>
        <dbReference type="ARBA" id="ARBA00022777"/>
    </source>
</evidence>
<dbReference type="PROSITE" id="PS00108">
    <property type="entry name" value="PROTEIN_KINASE_ST"/>
    <property type="match status" value="1"/>
</dbReference>
<comment type="caution">
    <text evidence="9">The sequence shown here is derived from an EMBL/GenBank/DDBJ whole genome shotgun (WGS) entry which is preliminary data.</text>
</comment>
<dbReference type="Pfam" id="PF13191">
    <property type="entry name" value="AAA_16"/>
    <property type="match status" value="1"/>
</dbReference>
<feature type="domain" description="Protein kinase" evidence="7">
    <location>
        <begin position="11"/>
        <end position="277"/>
    </location>
</feature>
<dbReference type="PROSITE" id="PS50109">
    <property type="entry name" value="HIS_KIN"/>
    <property type="match status" value="1"/>
</dbReference>
<feature type="transmembrane region" description="Helical" evidence="6">
    <location>
        <begin position="923"/>
        <end position="946"/>
    </location>
</feature>
<gene>
    <name evidence="9" type="ORF">H6G18_13620</name>
</gene>
<dbReference type="Proteomes" id="UP000607281">
    <property type="component" value="Unassembled WGS sequence"/>
</dbReference>
<organism evidence="9 10">
    <name type="scientific">Anabaena subtropica FACHB-260</name>
    <dbReference type="NCBI Taxonomy" id="2692884"/>
    <lineage>
        <taxon>Bacteria</taxon>
        <taxon>Bacillati</taxon>
        <taxon>Cyanobacteriota</taxon>
        <taxon>Cyanophyceae</taxon>
        <taxon>Nostocales</taxon>
        <taxon>Nostocaceae</taxon>
        <taxon>Anabaena</taxon>
    </lineage>
</organism>
<evidence type="ECO:0000259" key="8">
    <source>
        <dbReference type="PROSITE" id="PS50109"/>
    </source>
</evidence>
<name>A0ABR8CQW6_9NOST</name>
<feature type="transmembrane region" description="Helical" evidence="6">
    <location>
        <begin position="967"/>
        <end position="987"/>
    </location>
</feature>
<dbReference type="InterPro" id="IPR005467">
    <property type="entry name" value="His_kinase_dom"/>
</dbReference>
<evidence type="ECO:0000256" key="1">
    <source>
        <dbReference type="ARBA" id="ARBA00000085"/>
    </source>
</evidence>
<dbReference type="SUPFAM" id="SSF52540">
    <property type="entry name" value="P-loop containing nucleoside triphosphate hydrolases"/>
    <property type="match status" value="1"/>
</dbReference>
<dbReference type="InterPro" id="IPR029016">
    <property type="entry name" value="GAF-like_dom_sf"/>
</dbReference>
<dbReference type="CDD" id="cd14014">
    <property type="entry name" value="STKc_PknB_like"/>
    <property type="match status" value="1"/>
</dbReference>
<dbReference type="PANTHER" id="PTHR43642">
    <property type="entry name" value="HYBRID SIGNAL TRANSDUCTION HISTIDINE KINASE G"/>
    <property type="match status" value="1"/>
</dbReference>
<keyword evidence="6" id="KW-0472">Membrane</keyword>
<dbReference type="InterPro" id="IPR011009">
    <property type="entry name" value="Kinase-like_dom_sf"/>
</dbReference>
<dbReference type="Gene3D" id="1.10.510.10">
    <property type="entry name" value="Transferase(Phosphotransferase) domain 1"/>
    <property type="match status" value="1"/>
</dbReference>
<dbReference type="InterPro" id="IPR003661">
    <property type="entry name" value="HisK_dim/P_dom"/>
</dbReference>
<dbReference type="InterPro" id="IPR053159">
    <property type="entry name" value="Hybrid_Histidine_Kinase"/>
</dbReference>
<dbReference type="SMART" id="SM00387">
    <property type="entry name" value="HATPase_c"/>
    <property type="match status" value="1"/>
</dbReference>
<dbReference type="Pfam" id="PF02518">
    <property type="entry name" value="HATPase_c"/>
    <property type="match status" value="1"/>
</dbReference>
<keyword evidence="10" id="KW-1185">Reference proteome</keyword>
<dbReference type="SMART" id="SM00065">
    <property type="entry name" value="GAF"/>
    <property type="match status" value="1"/>
</dbReference>
<protein>
    <recommendedName>
        <fullName evidence="2">histidine kinase</fullName>
        <ecNumber evidence="2">2.7.13.3</ecNumber>
    </recommendedName>
</protein>
<evidence type="ECO:0000256" key="6">
    <source>
        <dbReference type="SAM" id="Phobius"/>
    </source>
</evidence>
<evidence type="ECO:0000259" key="7">
    <source>
        <dbReference type="PROSITE" id="PS50011"/>
    </source>
</evidence>
<dbReference type="InterPro" id="IPR041664">
    <property type="entry name" value="AAA_16"/>
</dbReference>
<evidence type="ECO:0000256" key="5">
    <source>
        <dbReference type="ARBA" id="ARBA00023012"/>
    </source>
</evidence>
<dbReference type="InterPro" id="IPR004358">
    <property type="entry name" value="Sig_transdc_His_kin-like_C"/>
</dbReference>
<keyword evidence="6" id="KW-1133">Transmembrane helix</keyword>
<dbReference type="Gene3D" id="3.30.565.10">
    <property type="entry name" value="Histidine kinase-like ATPase, C-terminal domain"/>
    <property type="match status" value="1"/>
</dbReference>
<dbReference type="Gene3D" id="3.30.450.40">
    <property type="match status" value="1"/>
</dbReference>
<dbReference type="SUPFAM" id="SSF47384">
    <property type="entry name" value="Homodimeric domain of signal transducing histidine kinase"/>
    <property type="match status" value="1"/>
</dbReference>
<keyword evidence="4" id="KW-0418">Kinase</keyword>
<dbReference type="Gene3D" id="3.40.50.300">
    <property type="entry name" value="P-loop containing nucleotide triphosphate hydrolases"/>
    <property type="match status" value="1"/>
</dbReference>
<keyword evidence="4" id="KW-0808">Transferase</keyword>
<proteinExistence type="predicted"/>
<dbReference type="InterPro" id="IPR000719">
    <property type="entry name" value="Prot_kinase_dom"/>
</dbReference>
<evidence type="ECO:0000256" key="3">
    <source>
        <dbReference type="ARBA" id="ARBA00022553"/>
    </source>
</evidence>
<dbReference type="InterPro" id="IPR003594">
    <property type="entry name" value="HATPase_dom"/>
</dbReference>
<dbReference type="SMART" id="SM00220">
    <property type="entry name" value="S_TKc"/>
    <property type="match status" value="1"/>
</dbReference>
<sequence>MINPTITLPGYHILEFIYSSSHTFVYRGQRDIDQEPVVIKFLRSEYPTFSEMVQFRNQYSIAKNLDFPGIVKPYSLETYRNGYALVMEDFGGISLQQWLQHNVLDVYEFLSIAVQIVSILDRLHHQRIIHKDIKPANILIHPKTKEIRLIDFSIASLLPRENQEIQNPQVLEGTLSYLSPEQTGRMNRGIDYRSDFYSLGVTFFELITGELPFISNDPMELVHCHIAKQPDQFKIHNSQFKNEQLVPQVLGDIVIKLMAKNAEDRYQSALGLKHDLLLCWNQLRETSIIGNFSLGTRDVCDRFIIPEKLYGREVEVQTLLAAFERVAQGKTEIILVAGFSGIGKTCVVNEIHKPIVRQHGYFIKGKFDQFQRNIPLSAFVQSLRNFMGQILSENNIQIARWHDQLLQALGDNGQVIIDVIPELEHIIGKQPPVPALSGISAQIRFNFLFLKFIQVFTTPEHPLVVFLDDLQWADSASLTLIQLLMSEVDQGYLLLIGAYRDNEVSLVHPLILTLNEIEKIGYTINIITLNSLQLTDLNYLVADTLTCSLELAQRLTDLIYQKTQGNPFFTNQFLQSLYKDGIIKFDFDIGYWQSDIAQVKLLTLNDDVVEFMAQQLQKLPSATQEILKLAACIGNQFDLNTLAIIYEKSLLETASDLWEALRDGLILPQNEIYKFYQNDEPSETGDSNLGNEQYYHFPTYKFLHDRVQQAAYLLIPEGDKQATHLRIGNLLLANSPFETTEENIFEIVNQLNYGLELTIQQSQKDELAKLNLIAGRKAQTATAYVAASQYFTTGIELLAPDTWQTQYQLTLELYNAATEAAYLSTVFAEVERLAAIVLQQTDKFLDKAKIYEIKIQVCIAKNQLSEAVEIGLKVLKLLGIEFPLQPNQEDIISGLQTTQKLWEGIKITDILDLPVMTDSDKLVAMQILINISAASYVTSPSLYILIVFQEINLSVKYGNTAASTYAYAAYGLILCGIVGNISLGYQFGQLALNLLQKLNAKALQAKVYFLVNCFIKHWQDHLRTTIEPLKDAYFSGIETGDLEFASYSAFKKSVHLYFAGEDLSVVEQDVNLFMEGVRKIKRSNTINYYQTLYQAVKYLRQSSKKDSVKLELPEDIKDINAGYFYCHEMIICYLFNRNCEAVVSTAFAEKYLEGMTALFFVPVFHFYDSLIKLAIYIDATPDEQAEIILKVKLNQQKMQNWADNAPMNYLHKFALVEAEKYRVLGEHTLAIEYYDRAIAAAQENQYLQEEALANELAAKFYLGWGKEKIAQVYLIDAYYAYARWGATAKIHDLEQRYPQLLSKLLYQETIEENLASLTMTNKTVVATKASGSTFLEGITVMQAYQALSSEIELDKLLSTLMQVVITNSGAQRGILLLLHQGNLVVEATGDIASEKIQVLQSTPLANFPDIPHAVINYVQRTQQTLVIHNIASDTRFAHDTYIINYQPQSVLCTPILKQGKLISIVYLENQLTSGAFTRDRLELLNLLCSQAAICLENARLYQQSQESLENLQQMQLQLVQSEKMSALGNLVAGVAHEINNPVGFIGGNLQPAMDYVKDLLHIIDVYQKYYPNPIAEVVQEIEAVDLDYIRADLPKLISSMREGVQRIRNISTSLRTFSRSDSDRPVSCNLHDGIDSTLLILKHRLKACDARPDIQIIKDYGNLPAIECFSGQLNQVFMNLLANAIDALEEANSSRSLDEIKANAPKITIQTQISTDKNYVLIRIKDNGMGMTEAIQQKIFDHLFTTKPVGQGTGLGLSIARQIIVEKHQGTLKVNSVFGDGSEFIISLPIKAKFVG</sequence>
<dbReference type="SUPFAM" id="SSF56112">
    <property type="entry name" value="Protein kinase-like (PK-like)"/>
    <property type="match status" value="1"/>
</dbReference>
<dbReference type="InterPro" id="IPR036890">
    <property type="entry name" value="HATPase_C_sf"/>
</dbReference>
<dbReference type="PROSITE" id="PS50011">
    <property type="entry name" value="PROTEIN_KINASE_DOM"/>
    <property type="match status" value="1"/>
</dbReference>
<dbReference type="InterPro" id="IPR036097">
    <property type="entry name" value="HisK_dim/P_sf"/>
</dbReference>
<dbReference type="Gene3D" id="1.10.287.130">
    <property type="match status" value="1"/>
</dbReference>
<evidence type="ECO:0000313" key="9">
    <source>
        <dbReference type="EMBL" id="MBD2345176.1"/>
    </source>
</evidence>
<evidence type="ECO:0000313" key="10">
    <source>
        <dbReference type="Proteomes" id="UP000607281"/>
    </source>
</evidence>
<keyword evidence="6" id="KW-0812">Transmembrane</keyword>
<feature type="domain" description="Histidine kinase" evidence="8">
    <location>
        <begin position="1533"/>
        <end position="1792"/>
    </location>
</feature>